<evidence type="ECO:0000313" key="3">
    <source>
        <dbReference type="Proteomes" id="UP000239007"/>
    </source>
</evidence>
<dbReference type="InterPro" id="IPR037045">
    <property type="entry name" value="S8pro/Inhibitor_I9_sf"/>
</dbReference>
<proteinExistence type="predicted"/>
<dbReference type="AlphaFoldDB" id="A0A2S7UYB6"/>
<protein>
    <recommendedName>
        <fullName evidence="4">Inhibitor I9 domain-containing protein</fullName>
    </recommendedName>
</protein>
<feature type="chain" id="PRO_5015505909" description="Inhibitor I9 domain-containing protein" evidence="1">
    <location>
        <begin position="32"/>
        <end position="149"/>
    </location>
</feature>
<sequence length="149" mass="16346">MLNKIFNRTKKTLLLSTVAIFTLFAVSNIYASPSNETTYMLQGASKTTMTDLVEQVGGEVIHDFSIINAISVSLTEEQATELNKMNPLVRLSSKSKTIETAGFVWPIRTKQGGTKVAGFVWPIRTKQGGTKVAGFVWPIRTKQGGTKYA</sequence>
<dbReference type="Gene3D" id="3.30.70.80">
    <property type="entry name" value="Peptidase S8 propeptide/proteinase inhibitor I9"/>
    <property type="match status" value="1"/>
</dbReference>
<evidence type="ECO:0000313" key="2">
    <source>
        <dbReference type="EMBL" id="PQJ54728.1"/>
    </source>
</evidence>
<organism evidence="2 3">
    <name type="scientific">Psychrosphaera saromensis</name>
    <dbReference type="NCBI Taxonomy" id="716813"/>
    <lineage>
        <taxon>Bacteria</taxon>
        <taxon>Pseudomonadati</taxon>
        <taxon>Pseudomonadota</taxon>
        <taxon>Gammaproteobacteria</taxon>
        <taxon>Alteromonadales</taxon>
        <taxon>Pseudoalteromonadaceae</taxon>
        <taxon>Psychrosphaera</taxon>
    </lineage>
</organism>
<dbReference type="RefSeq" id="WP_105053251.1">
    <property type="nucleotide sequence ID" value="NZ_BMYG01000001.1"/>
</dbReference>
<dbReference type="EMBL" id="MSCH01000003">
    <property type="protein sequence ID" value="PQJ54728.1"/>
    <property type="molecule type" value="Genomic_DNA"/>
</dbReference>
<feature type="signal peptide" evidence="1">
    <location>
        <begin position="1"/>
        <end position="31"/>
    </location>
</feature>
<dbReference type="SUPFAM" id="SSF54897">
    <property type="entry name" value="Protease propeptides/inhibitors"/>
    <property type="match status" value="1"/>
</dbReference>
<accession>A0A2S7UYB6</accession>
<gene>
    <name evidence="2" type="ORF">BTO11_14430</name>
</gene>
<comment type="caution">
    <text evidence="2">The sequence shown here is derived from an EMBL/GenBank/DDBJ whole genome shotgun (WGS) entry which is preliminary data.</text>
</comment>
<dbReference type="Proteomes" id="UP000239007">
    <property type="component" value="Unassembled WGS sequence"/>
</dbReference>
<keyword evidence="1" id="KW-0732">Signal</keyword>
<dbReference type="OrthoDB" id="9795680at2"/>
<evidence type="ECO:0008006" key="4">
    <source>
        <dbReference type="Google" id="ProtNLM"/>
    </source>
</evidence>
<keyword evidence="3" id="KW-1185">Reference proteome</keyword>
<reference evidence="2 3" key="1">
    <citation type="submission" date="2016-12" db="EMBL/GenBank/DDBJ databases">
        <title>Diversity of luminous bacteria.</title>
        <authorList>
            <person name="Yoshizawa S."/>
            <person name="Kogure K."/>
        </authorList>
    </citation>
    <scope>NUCLEOTIDE SEQUENCE [LARGE SCALE GENOMIC DNA]</scope>
    <source>
        <strain evidence="2 3">SA4-48</strain>
    </source>
</reference>
<name>A0A2S7UYB6_9GAMM</name>
<evidence type="ECO:0000256" key="1">
    <source>
        <dbReference type="SAM" id="SignalP"/>
    </source>
</evidence>